<protein>
    <submittedName>
        <fullName evidence="1">Uncharacterized protein</fullName>
    </submittedName>
</protein>
<reference evidence="1" key="1">
    <citation type="submission" date="2022-12" db="EMBL/GenBank/DDBJ databases">
        <authorList>
            <person name="Petersen C."/>
        </authorList>
    </citation>
    <scope>NUCLEOTIDE SEQUENCE</scope>
    <source>
        <strain evidence="1">IBT 29495</strain>
    </source>
</reference>
<evidence type="ECO:0000313" key="1">
    <source>
        <dbReference type="EMBL" id="KAJ5521020.1"/>
    </source>
</evidence>
<dbReference type="OrthoDB" id="4812032at2759"/>
<dbReference type="Proteomes" id="UP001149954">
    <property type="component" value="Unassembled WGS sequence"/>
</dbReference>
<organism evidence="1 2">
    <name type="scientific">Penicillium fimorum</name>
    <dbReference type="NCBI Taxonomy" id="1882269"/>
    <lineage>
        <taxon>Eukaryota</taxon>
        <taxon>Fungi</taxon>
        <taxon>Dikarya</taxon>
        <taxon>Ascomycota</taxon>
        <taxon>Pezizomycotina</taxon>
        <taxon>Eurotiomycetes</taxon>
        <taxon>Eurotiomycetidae</taxon>
        <taxon>Eurotiales</taxon>
        <taxon>Aspergillaceae</taxon>
        <taxon>Penicillium</taxon>
    </lineage>
</organism>
<sequence>MVPKRSFDEIFNTNDCEIDLTNNLLETIFLPTAPQQMPNTKAPKRTFEEMFNTDDCEIDFTENLPDNATFLAIPEPTDKLSLAIHTNYAKAPQTECDSITEAKGKMSPVEVEQFNAWFTGATMSNINWEHNQKFVRPSEDEEAHFNQQVRAIREIYHNPNITRENAYWFMSNFGYTLPLIKAVAIVRVTQQKYLHEREALTEMEFAELETARSILRATKDILQKRQRRVELDDTLREKHPALEWVVRLSHKACRHIQAQVHAIDEKVMEYKERLESMGFSGAKE</sequence>
<reference evidence="1" key="2">
    <citation type="journal article" date="2023" name="IMA Fungus">
        <title>Comparative genomic study of the Penicillium genus elucidates a diverse pangenome and 15 lateral gene transfer events.</title>
        <authorList>
            <person name="Petersen C."/>
            <person name="Sorensen T."/>
            <person name="Nielsen M.R."/>
            <person name="Sondergaard T.E."/>
            <person name="Sorensen J.L."/>
            <person name="Fitzpatrick D.A."/>
            <person name="Frisvad J.C."/>
            <person name="Nielsen K.L."/>
        </authorList>
    </citation>
    <scope>NUCLEOTIDE SEQUENCE</scope>
    <source>
        <strain evidence="1">IBT 29495</strain>
    </source>
</reference>
<keyword evidence="2" id="KW-1185">Reference proteome</keyword>
<comment type="caution">
    <text evidence="1">The sequence shown here is derived from an EMBL/GenBank/DDBJ whole genome shotgun (WGS) entry which is preliminary data.</text>
</comment>
<name>A0A9X0CC30_9EURO</name>
<gene>
    <name evidence="1" type="ORF">N7463_001473</name>
</gene>
<dbReference type="AlphaFoldDB" id="A0A9X0CC30"/>
<accession>A0A9X0CC30</accession>
<dbReference type="EMBL" id="JAPWDS010000001">
    <property type="protein sequence ID" value="KAJ5521020.1"/>
    <property type="molecule type" value="Genomic_DNA"/>
</dbReference>
<evidence type="ECO:0000313" key="2">
    <source>
        <dbReference type="Proteomes" id="UP001149954"/>
    </source>
</evidence>
<proteinExistence type="predicted"/>